<comment type="cofactor">
    <cofactor evidence="1">
        <name>Zn(2+)</name>
        <dbReference type="ChEBI" id="CHEBI:29105"/>
    </cofactor>
</comment>
<organism evidence="8">
    <name type="scientific">uncultured alpha proteobacterium EB000_37G09</name>
    <dbReference type="NCBI Taxonomy" id="710792"/>
    <lineage>
        <taxon>Bacteria</taxon>
        <taxon>Pseudomonadati</taxon>
        <taxon>Pseudomonadota</taxon>
        <taxon>Alphaproteobacteria</taxon>
        <taxon>environmental samples</taxon>
    </lineage>
</organism>
<dbReference type="CDD" id="cd12797">
    <property type="entry name" value="M23_peptidase"/>
    <property type="match status" value="1"/>
</dbReference>
<keyword evidence="4" id="KW-0378">Hydrolase</keyword>
<dbReference type="Pfam" id="PF01551">
    <property type="entry name" value="Peptidase_M23"/>
    <property type="match status" value="1"/>
</dbReference>
<evidence type="ECO:0000256" key="1">
    <source>
        <dbReference type="ARBA" id="ARBA00001947"/>
    </source>
</evidence>
<accession>E0XZI0</accession>
<evidence type="ECO:0000259" key="7">
    <source>
        <dbReference type="Pfam" id="PF01551"/>
    </source>
</evidence>
<evidence type="ECO:0000256" key="4">
    <source>
        <dbReference type="ARBA" id="ARBA00022801"/>
    </source>
</evidence>
<evidence type="ECO:0000256" key="2">
    <source>
        <dbReference type="ARBA" id="ARBA00022670"/>
    </source>
</evidence>
<dbReference type="GO" id="GO:0004222">
    <property type="term" value="F:metalloendopeptidase activity"/>
    <property type="evidence" value="ECO:0007669"/>
    <property type="project" value="TreeGrafter"/>
</dbReference>
<evidence type="ECO:0000256" key="3">
    <source>
        <dbReference type="ARBA" id="ARBA00022723"/>
    </source>
</evidence>
<dbReference type="Gene3D" id="2.70.70.10">
    <property type="entry name" value="Glucose Permease (Domain IIA)"/>
    <property type="match status" value="1"/>
</dbReference>
<keyword evidence="6" id="KW-0482">Metalloprotease</keyword>
<dbReference type="GO" id="GO:0046872">
    <property type="term" value="F:metal ion binding"/>
    <property type="evidence" value="ECO:0007669"/>
    <property type="project" value="UniProtKB-KW"/>
</dbReference>
<evidence type="ECO:0000256" key="5">
    <source>
        <dbReference type="ARBA" id="ARBA00022833"/>
    </source>
</evidence>
<reference evidence="8" key="1">
    <citation type="journal article" date="2011" name="Environ. Microbiol.">
        <title>Time-series analyses of Monterey Bay coastal microbial picoplankton using a 'genome proxy' microarray.</title>
        <authorList>
            <person name="Rich V.I."/>
            <person name="Pham V.D."/>
            <person name="Eppley J."/>
            <person name="Shi Y."/>
            <person name="DeLong E.F."/>
        </authorList>
    </citation>
    <scope>NUCLEOTIDE SEQUENCE</scope>
</reference>
<dbReference type="PANTHER" id="PTHR21666:SF288">
    <property type="entry name" value="CELL DIVISION PROTEIN YTFB"/>
    <property type="match status" value="1"/>
</dbReference>
<proteinExistence type="predicted"/>
<dbReference type="InterPro" id="IPR016047">
    <property type="entry name" value="M23ase_b-sheet_dom"/>
</dbReference>
<dbReference type="GO" id="GO:0006508">
    <property type="term" value="P:proteolysis"/>
    <property type="evidence" value="ECO:0007669"/>
    <property type="project" value="UniProtKB-KW"/>
</dbReference>
<evidence type="ECO:0000313" key="8">
    <source>
        <dbReference type="EMBL" id="ADI19821.1"/>
    </source>
</evidence>
<name>E0XZI0_9PROT</name>
<dbReference type="EMBL" id="GU474933">
    <property type="protein sequence ID" value="ADI19821.1"/>
    <property type="molecule type" value="Genomic_DNA"/>
</dbReference>
<keyword evidence="2" id="KW-0645">Protease</keyword>
<evidence type="ECO:0000256" key="6">
    <source>
        <dbReference type="ARBA" id="ARBA00023049"/>
    </source>
</evidence>
<dbReference type="MEROPS" id="M23.009"/>
<keyword evidence="3" id="KW-0479">Metal-binding</keyword>
<dbReference type="SUPFAM" id="SSF51261">
    <property type="entry name" value="Duplicated hybrid motif"/>
    <property type="match status" value="1"/>
</dbReference>
<sequence>MAKGDTLAKLLARGGAPAQARSAISKALAVQMDLRRLQIGTKFTLGFDSDETVTALQVHVPRLKRSGLSRREGAYLDLFALKSEELGGWISLKALRPLSSQLVQSGNFIDYSLYRSASQVKIPPPTLDEFVRVMGFSVDFQRQIRQNDQFELIYEKTVDALTGNELSSGELIYAGIILSGNKIEFFRHVSATGKTSWYDRNGNSAVRTLMRTPVNGARLSSGFGVRRHPVTGFSAMHRGIDFAVPKGTPILAAGSGVIESSGWNGNYGKYIRIRHDSTYKTAYAHMSRIASRAVVGRYVEQGDVIGFVGSTGRSTGPHLHYEIMVNNRQLNPLTVQLPTAEELPDAEREDFLASIALLESQISDTPFRSHSKKAVEQAALDK</sequence>
<dbReference type="AlphaFoldDB" id="E0XZI0"/>
<dbReference type="PANTHER" id="PTHR21666">
    <property type="entry name" value="PEPTIDASE-RELATED"/>
    <property type="match status" value="1"/>
</dbReference>
<protein>
    <submittedName>
        <fullName evidence="8">Membrane proteins related to metalloendopeptidases</fullName>
    </submittedName>
</protein>
<dbReference type="Gene3D" id="3.10.450.350">
    <property type="match status" value="2"/>
</dbReference>
<dbReference type="InterPro" id="IPR050570">
    <property type="entry name" value="Cell_wall_metabolism_enzyme"/>
</dbReference>
<dbReference type="InterPro" id="IPR011055">
    <property type="entry name" value="Dup_hybrid_motif"/>
</dbReference>
<keyword evidence="5" id="KW-0862">Zinc</keyword>
<feature type="domain" description="M23ase beta-sheet core" evidence="7">
    <location>
        <begin position="236"/>
        <end position="332"/>
    </location>
</feature>